<dbReference type="Proteomes" id="UP000053958">
    <property type="component" value="Unassembled WGS sequence"/>
</dbReference>
<dbReference type="GeneID" id="25317597"/>
<protein>
    <submittedName>
        <fullName evidence="2">Uncharacterized protein</fullName>
    </submittedName>
</protein>
<gene>
    <name evidence="2" type="ORF">T310_5252</name>
</gene>
<evidence type="ECO:0000313" key="3">
    <source>
        <dbReference type="Proteomes" id="UP000053958"/>
    </source>
</evidence>
<dbReference type="EMBL" id="LASV01000237">
    <property type="protein sequence ID" value="KKA20714.1"/>
    <property type="molecule type" value="Genomic_DNA"/>
</dbReference>
<sequence length="152" mass="17158">MADKLVKKGMKIERSQLVYLYSSYLPVRPVFSRQAIRSTAFHMQPNSMREYSVQSRYIHVTYTIQQNTAKKPPNPNANSQLSAIKMGLEDSCMLCAHYREEENPFIGEINRVISGSMEGRNLLGGRQRSSRSLDAESYYNSSTQPGNGRGSA</sequence>
<keyword evidence="3" id="KW-1185">Reference proteome</keyword>
<dbReference type="RefSeq" id="XP_013327326.1">
    <property type="nucleotide sequence ID" value="XM_013471872.1"/>
</dbReference>
<feature type="region of interest" description="Disordered" evidence="1">
    <location>
        <begin position="121"/>
        <end position="152"/>
    </location>
</feature>
<name>A0A0F4YR55_RASE3</name>
<comment type="caution">
    <text evidence="2">The sequence shown here is derived from an EMBL/GenBank/DDBJ whole genome shotgun (WGS) entry which is preliminary data.</text>
</comment>
<evidence type="ECO:0000256" key="1">
    <source>
        <dbReference type="SAM" id="MobiDB-lite"/>
    </source>
</evidence>
<proteinExistence type="predicted"/>
<dbReference type="AlphaFoldDB" id="A0A0F4YR55"/>
<reference evidence="2 3" key="1">
    <citation type="submission" date="2015-04" db="EMBL/GenBank/DDBJ databases">
        <authorList>
            <person name="Heijne W.H."/>
            <person name="Fedorova N.D."/>
            <person name="Nierman W.C."/>
            <person name="Vollebregt A.W."/>
            <person name="Zhao Z."/>
            <person name="Wu L."/>
            <person name="Kumar M."/>
            <person name="Stam H."/>
            <person name="van den Berg M.A."/>
            <person name="Pel H.J."/>
        </authorList>
    </citation>
    <scope>NUCLEOTIDE SEQUENCE [LARGE SCALE GENOMIC DNA]</scope>
    <source>
        <strain evidence="2 3">CBS 393.64</strain>
    </source>
</reference>
<accession>A0A0F4YR55</accession>
<organism evidence="2 3">
    <name type="scientific">Rasamsonia emersonii (strain ATCC 16479 / CBS 393.64 / IMI 116815)</name>
    <dbReference type="NCBI Taxonomy" id="1408163"/>
    <lineage>
        <taxon>Eukaryota</taxon>
        <taxon>Fungi</taxon>
        <taxon>Dikarya</taxon>
        <taxon>Ascomycota</taxon>
        <taxon>Pezizomycotina</taxon>
        <taxon>Eurotiomycetes</taxon>
        <taxon>Eurotiomycetidae</taxon>
        <taxon>Eurotiales</taxon>
        <taxon>Trichocomaceae</taxon>
        <taxon>Rasamsonia</taxon>
    </lineage>
</organism>
<evidence type="ECO:0000313" key="2">
    <source>
        <dbReference type="EMBL" id="KKA20714.1"/>
    </source>
</evidence>